<dbReference type="AlphaFoldDB" id="A0A3N4UJR1"/>
<accession>A0A3N4UJR1</accession>
<proteinExistence type="predicted"/>
<reference evidence="1 2" key="1">
    <citation type="submission" date="2018-11" db="EMBL/GenBank/DDBJ databases">
        <title>Genomic Encyclopedia of Type Strains, Phase IV (KMG-IV): sequencing the most valuable type-strain genomes for metagenomic binning, comparative biology and taxonomic classification.</title>
        <authorList>
            <person name="Goeker M."/>
        </authorList>
    </citation>
    <scope>NUCLEOTIDE SEQUENCE [LARGE SCALE GENOMIC DNA]</scope>
    <source>
        <strain evidence="1 2">DSM 104731</strain>
    </source>
</reference>
<comment type="caution">
    <text evidence="1">The sequence shown here is derived from an EMBL/GenBank/DDBJ whole genome shotgun (WGS) entry which is preliminary data.</text>
</comment>
<sequence length="36" mass="3955">MQQDVTKPPVHLAGEITQWVGDTTCAISHFSMKLAL</sequence>
<protein>
    <submittedName>
        <fullName evidence="1">Uncharacterized protein</fullName>
    </submittedName>
</protein>
<organism evidence="1 2">
    <name type="scientific">Pacificibacter maritimus</name>
    <dbReference type="NCBI Taxonomy" id="762213"/>
    <lineage>
        <taxon>Bacteria</taxon>
        <taxon>Pseudomonadati</taxon>
        <taxon>Pseudomonadota</taxon>
        <taxon>Alphaproteobacteria</taxon>
        <taxon>Rhodobacterales</taxon>
        <taxon>Roseobacteraceae</taxon>
        <taxon>Pacificibacter</taxon>
    </lineage>
</organism>
<keyword evidence="2" id="KW-1185">Reference proteome</keyword>
<evidence type="ECO:0000313" key="1">
    <source>
        <dbReference type="EMBL" id="RPE70916.1"/>
    </source>
</evidence>
<dbReference type="Proteomes" id="UP000269689">
    <property type="component" value="Unassembled WGS sequence"/>
</dbReference>
<evidence type="ECO:0000313" key="2">
    <source>
        <dbReference type="Proteomes" id="UP000269689"/>
    </source>
</evidence>
<gene>
    <name evidence="1" type="ORF">EDD53_0026</name>
</gene>
<name>A0A3N4UJR1_9RHOB</name>
<dbReference type="EMBL" id="RKQK01000001">
    <property type="protein sequence ID" value="RPE70916.1"/>
    <property type="molecule type" value="Genomic_DNA"/>
</dbReference>